<dbReference type="SUPFAM" id="SSF56112">
    <property type="entry name" value="Protein kinase-like (PK-like)"/>
    <property type="match status" value="1"/>
</dbReference>
<dbReference type="GO" id="GO:0004674">
    <property type="term" value="F:protein serine/threonine kinase activity"/>
    <property type="evidence" value="ECO:0007669"/>
    <property type="project" value="UniProtKB-KW"/>
</dbReference>
<evidence type="ECO:0000256" key="7">
    <source>
        <dbReference type="PROSITE-ProRule" id="PRU10141"/>
    </source>
</evidence>
<keyword evidence="6 7" id="KW-0067">ATP-binding</keyword>
<dbReference type="InParanoid" id="C7Q1D0"/>
<keyword evidence="3" id="KW-0808">Transferase</keyword>
<name>C7Q1D0_CATAD</name>
<sequence length="583" mass="61740">MTGGDQGRYVIDGRFELSQRLGGGGMGLVWRARDLMLQREVALKEVRSPDPSVHGSDPAGQRIVRERVLREAQALARLQHPNVVTIYHIVDSPDLAHPWLVMELVSGGSLDSLLDERDLTVPEAVRIGRGVLGALRAAHAAGIQHRDVKPANVLLREDGTPVLTDFGIAALEASPGLTATGMLIGSPEYMAPERVHGIEGDPSSDLWSLCLMLYVGLEGRNPLSRDSTIATIAAVSGGYVPPPVRSGALGPVLSAVLVPDPARRPTAEQLDAMLAQVEAGRSVTGLQAQVPGNFAGGTGYTNWQQTIQYGGTGQMPVTDQMAGYAGHPPVNPYGNTSTSYPAGMSPEATERYRSKAFRLTTMSTVAVLAVMGISVWATTRAQSHGNRTGGADPANSSPAFSMPSFSDPVAVAGSSPPSQSSTTATAASAGGGSSTATQHLLTPAGVRAVIKQIFAVSGSNRVVSMTVYDDHASFDVVKKDDPKVYDTYDYSNGKAAFSMTGSTLDEGEPALDPYTVNWDALPGLLKDANSSLNVKNPNYHYVVVDSDIIDHTLGLRVYVGDDYRSGYLSADLKGKILERYPQE</sequence>
<feature type="binding site" evidence="7">
    <location>
        <position position="44"/>
    </location>
    <ligand>
        <name>ATP</name>
        <dbReference type="ChEBI" id="CHEBI:30616"/>
    </ligand>
</feature>
<evidence type="ECO:0000256" key="3">
    <source>
        <dbReference type="ARBA" id="ARBA00022679"/>
    </source>
</evidence>
<dbReference type="AlphaFoldDB" id="C7Q1D0"/>
<evidence type="ECO:0000256" key="5">
    <source>
        <dbReference type="ARBA" id="ARBA00022777"/>
    </source>
</evidence>
<dbReference type="InterPro" id="IPR008271">
    <property type="entry name" value="Ser/Thr_kinase_AS"/>
</dbReference>
<dbReference type="Proteomes" id="UP000000851">
    <property type="component" value="Chromosome"/>
</dbReference>
<keyword evidence="4 7" id="KW-0547">Nucleotide-binding</keyword>
<evidence type="ECO:0000256" key="1">
    <source>
        <dbReference type="ARBA" id="ARBA00012513"/>
    </source>
</evidence>
<dbReference type="PROSITE" id="PS00107">
    <property type="entry name" value="PROTEIN_KINASE_ATP"/>
    <property type="match status" value="1"/>
</dbReference>
<organism evidence="10 11">
    <name type="scientific">Catenulispora acidiphila (strain DSM 44928 / JCM 14897 / NBRC 102108 / NRRL B-24433 / ID139908)</name>
    <dbReference type="NCBI Taxonomy" id="479433"/>
    <lineage>
        <taxon>Bacteria</taxon>
        <taxon>Bacillati</taxon>
        <taxon>Actinomycetota</taxon>
        <taxon>Actinomycetes</taxon>
        <taxon>Catenulisporales</taxon>
        <taxon>Catenulisporaceae</taxon>
        <taxon>Catenulispora</taxon>
    </lineage>
</organism>
<evidence type="ECO:0000256" key="4">
    <source>
        <dbReference type="ARBA" id="ARBA00022741"/>
    </source>
</evidence>
<keyword evidence="2 10" id="KW-0723">Serine/threonine-protein kinase</keyword>
<dbReference type="Gene3D" id="3.30.200.20">
    <property type="entry name" value="Phosphorylase Kinase, domain 1"/>
    <property type="match status" value="1"/>
</dbReference>
<dbReference type="PANTHER" id="PTHR43289:SF6">
    <property type="entry name" value="SERINE_THREONINE-PROTEIN KINASE NEKL-3"/>
    <property type="match status" value="1"/>
</dbReference>
<dbReference type="Pfam" id="PF00069">
    <property type="entry name" value="Pkinase"/>
    <property type="match status" value="1"/>
</dbReference>
<dbReference type="eggNOG" id="COG0515">
    <property type="taxonomic scope" value="Bacteria"/>
</dbReference>
<evidence type="ECO:0000256" key="2">
    <source>
        <dbReference type="ARBA" id="ARBA00022527"/>
    </source>
</evidence>
<dbReference type="PROSITE" id="PS50011">
    <property type="entry name" value="PROTEIN_KINASE_DOM"/>
    <property type="match status" value="1"/>
</dbReference>
<evidence type="ECO:0000313" key="11">
    <source>
        <dbReference type="Proteomes" id="UP000000851"/>
    </source>
</evidence>
<dbReference type="Gene3D" id="1.10.510.10">
    <property type="entry name" value="Transferase(Phosphotransferase) domain 1"/>
    <property type="match status" value="1"/>
</dbReference>
<dbReference type="CDD" id="cd14014">
    <property type="entry name" value="STKc_PknB_like"/>
    <property type="match status" value="1"/>
</dbReference>
<dbReference type="InterPro" id="IPR011009">
    <property type="entry name" value="Kinase-like_dom_sf"/>
</dbReference>
<dbReference type="EC" id="2.7.11.1" evidence="1"/>
<dbReference type="PROSITE" id="PS00108">
    <property type="entry name" value="PROTEIN_KINASE_ST"/>
    <property type="match status" value="1"/>
</dbReference>
<feature type="compositionally biased region" description="Low complexity" evidence="8">
    <location>
        <begin position="412"/>
        <end position="435"/>
    </location>
</feature>
<dbReference type="EMBL" id="CP001700">
    <property type="protein sequence ID" value="ACU73659.1"/>
    <property type="molecule type" value="Genomic_DNA"/>
</dbReference>
<protein>
    <recommendedName>
        <fullName evidence="1">non-specific serine/threonine protein kinase</fullName>
        <ecNumber evidence="1">2.7.11.1</ecNumber>
    </recommendedName>
</protein>
<keyword evidence="11" id="KW-1185">Reference proteome</keyword>
<keyword evidence="5 10" id="KW-0418">Kinase</keyword>
<dbReference type="STRING" id="479433.Caci_4798"/>
<feature type="domain" description="Protein kinase" evidence="9">
    <location>
        <begin position="15"/>
        <end position="274"/>
    </location>
</feature>
<dbReference type="PANTHER" id="PTHR43289">
    <property type="entry name" value="MITOGEN-ACTIVATED PROTEIN KINASE KINASE KINASE 20-RELATED"/>
    <property type="match status" value="1"/>
</dbReference>
<evidence type="ECO:0000313" key="10">
    <source>
        <dbReference type="EMBL" id="ACU73659.1"/>
    </source>
</evidence>
<dbReference type="GO" id="GO:0005524">
    <property type="term" value="F:ATP binding"/>
    <property type="evidence" value="ECO:0007669"/>
    <property type="project" value="UniProtKB-UniRule"/>
</dbReference>
<dbReference type="InterPro" id="IPR017441">
    <property type="entry name" value="Protein_kinase_ATP_BS"/>
</dbReference>
<reference evidence="10" key="1">
    <citation type="journal article" date="2009" name="Stand. Genomic Sci.">
        <title>Complete genome sequence of Catenulispora acidiphila type strain (ID 139908).</title>
        <authorList>
            <person name="Copeland A."/>
            <person name="Lapidus A."/>
            <person name="Glavina Del Rio T."/>
            <person name="Nolan M."/>
            <person name="Lucas S."/>
            <person name="Chen F."/>
            <person name="Tice H."/>
            <person name="Cheng J.F."/>
            <person name="Bruce D."/>
            <person name="Goodwin L."/>
            <person name="Pitluck S."/>
            <person name="Mikhailova N."/>
            <person name="Pati A."/>
            <person name="Ivanova N."/>
            <person name="Mavromatis K."/>
            <person name="Chen A."/>
            <person name="Palaniappan K."/>
            <person name="Chain P."/>
            <person name="Land M."/>
            <person name="Hauser L."/>
            <person name="Chang Y.J."/>
            <person name="Jeffries C.D."/>
            <person name="Chertkov O."/>
            <person name="Brettin T."/>
            <person name="Detter J.C."/>
            <person name="Han C."/>
            <person name="Ali Z."/>
            <person name="Tindall B.J."/>
            <person name="Goker M."/>
            <person name="Bristow J."/>
            <person name="Eisen J.A."/>
            <person name="Markowitz V."/>
            <person name="Hugenholtz P."/>
            <person name="Kyrpides N.C."/>
            <person name="Klenk H.P."/>
        </authorList>
    </citation>
    <scope>NUCLEOTIDE SEQUENCE [LARGE SCALE GENOMIC DNA]</scope>
    <source>
        <strain evidence="10">DSM 44928</strain>
    </source>
</reference>
<gene>
    <name evidence="10" type="ordered locus">Caci_4798</name>
</gene>
<dbReference type="RefSeq" id="WP_015793388.1">
    <property type="nucleotide sequence ID" value="NC_013131.1"/>
</dbReference>
<proteinExistence type="predicted"/>
<evidence type="ECO:0000259" key="9">
    <source>
        <dbReference type="PROSITE" id="PS50011"/>
    </source>
</evidence>
<dbReference type="OrthoDB" id="9762169at2"/>
<evidence type="ECO:0000256" key="6">
    <source>
        <dbReference type="ARBA" id="ARBA00022840"/>
    </source>
</evidence>
<dbReference type="SMART" id="SM00220">
    <property type="entry name" value="S_TKc"/>
    <property type="match status" value="1"/>
</dbReference>
<feature type="region of interest" description="Disordered" evidence="8">
    <location>
        <begin position="383"/>
        <end position="435"/>
    </location>
</feature>
<dbReference type="HOGENOM" id="CLU_000288_63_44_11"/>
<evidence type="ECO:0000256" key="8">
    <source>
        <dbReference type="SAM" id="MobiDB-lite"/>
    </source>
</evidence>
<dbReference type="InterPro" id="IPR000719">
    <property type="entry name" value="Prot_kinase_dom"/>
</dbReference>
<accession>C7Q1D0</accession>
<dbReference type="KEGG" id="cai:Caci_4798"/>